<sequence length="302" mass="33353">MRGTPGPSTTLNEADLPPLYRTSDRRAMASQTESFRVVRTQLTVLLAATGAATLAERLHSRVASAFAAALYGLAIALGLHTSRRRARAHWQAHRAAAELLKSLAWQYMVHGGPFRTGVRDPDALFAERLEERLRELRKVGWEDSRGGSATRGAGQITPAMRRVRAKPFEARRDIYLRDRVLEQFIWYRNRAAQAHRASANWSAVTAALTLFALVAAVLRAAGVIGWDLTGLLSAAAAAGVAWQEVRRHRPLTYAHSLVEQDLDTLRIAMSTTVTEEGWAEAVAEAERLVSPQHTDWLARFGS</sequence>
<keyword evidence="1" id="KW-1133">Transmembrane helix</keyword>
<comment type="caution">
    <text evidence="4">The sequence shown here is derived from an EMBL/GenBank/DDBJ whole genome shotgun (WGS) entry which is preliminary data.</text>
</comment>
<name>A0ABS9XYR1_9ACTN</name>
<keyword evidence="1" id="KW-0812">Transmembrane</keyword>
<evidence type="ECO:0000313" key="5">
    <source>
        <dbReference type="Proteomes" id="UP001165269"/>
    </source>
</evidence>
<dbReference type="Pfam" id="PF18184">
    <property type="entry name" value="SLATT_3"/>
    <property type="match status" value="1"/>
</dbReference>
<protein>
    <submittedName>
        <fullName evidence="4">DUF4231 domain-containing protein</fullName>
    </submittedName>
</protein>
<evidence type="ECO:0000259" key="3">
    <source>
        <dbReference type="Pfam" id="PF18184"/>
    </source>
</evidence>
<dbReference type="Proteomes" id="UP001165269">
    <property type="component" value="Unassembled WGS sequence"/>
</dbReference>
<dbReference type="NCBIfam" id="NF033610">
    <property type="entry name" value="SLATT_3"/>
    <property type="match status" value="1"/>
</dbReference>
<dbReference type="Pfam" id="PF18181">
    <property type="entry name" value="SLATT_1"/>
    <property type="match status" value="1"/>
</dbReference>
<gene>
    <name evidence="4" type="ORF">MQP27_02055</name>
</gene>
<dbReference type="RefSeq" id="WP_242760110.1">
    <property type="nucleotide sequence ID" value="NZ_JALDAY010000001.1"/>
</dbReference>
<evidence type="ECO:0000313" key="4">
    <source>
        <dbReference type="EMBL" id="MCI3269894.1"/>
    </source>
</evidence>
<evidence type="ECO:0000256" key="1">
    <source>
        <dbReference type="SAM" id="Phobius"/>
    </source>
</evidence>
<keyword evidence="5" id="KW-1185">Reference proteome</keyword>
<feature type="transmembrane region" description="Helical" evidence="1">
    <location>
        <begin position="224"/>
        <end position="242"/>
    </location>
</feature>
<organism evidence="4 5">
    <name type="scientific">Streptomyces cylindrosporus</name>
    <dbReference type="NCBI Taxonomy" id="2927583"/>
    <lineage>
        <taxon>Bacteria</taxon>
        <taxon>Bacillati</taxon>
        <taxon>Actinomycetota</taxon>
        <taxon>Actinomycetes</taxon>
        <taxon>Kitasatosporales</taxon>
        <taxon>Streptomycetaceae</taxon>
        <taxon>Streptomyces</taxon>
    </lineage>
</organism>
<feature type="domain" description="SMODS and SLOG-associating 2TM effector" evidence="3">
    <location>
        <begin position="17"/>
        <end position="172"/>
    </location>
</feature>
<dbReference type="EMBL" id="JALDAY010000001">
    <property type="protein sequence ID" value="MCI3269894.1"/>
    <property type="molecule type" value="Genomic_DNA"/>
</dbReference>
<keyword evidence="1" id="KW-0472">Membrane</keyword>
<evidence type="ECO:0000259" key="2">
    <source>
        <dbReference type="Pfam" id="PF18181"/>
    </source>
</evidence>
<reference evidence="4" key="1">
    <citation type="submission" date="2022-03" db="EMBL/GenBank/DDBJ databases">
        <title>Streptomyces 7R015 and 7R016 isolated from Barleria lupulina in Thailand.</title>
        <authorList>
            <person name="Kanchanasin P."/>
            <person name="Phongsopitanun W."/>
            <person name="Tanasupawat S."/>
        </authorList>
    </citation>
    <scope>NUCLEOTIDE SEQUENCE</scope>
    <source>
        <strain evidence="4">7R015</strain>
    </source>
</reference>
<dbReference type="InterPro" id="IPR041116">
    <property type="entry name" value="SLATT_3"/>
</dbReference>
<dbReference type="InterPro" id="IPR040884">
    <property type="entry name" value="SLATT_1"/>
</dbReference>
<accession>A0ABS9XYR1</accession>
<feature type="domain" description="SMODS and SLOG-associating 2TM effector" evidence="2">
    <location>
        <begin position="175"/>
        <end position="296"/>
    </location>
</feature>
<feature type="transmembrane region" description="Helical" evidence="1">
    <location>
        <begin position="61"/>
        <end position="79"/>
    </location>
</feature>
<dbReference type="NCBIfam" id="NF033634">
    <property type="entry name" value="SLATT_1"/>
    <property type="match status" value="1"/>
</dbReference>
<feature type="transmembrane region" description="Helical" evidence="1">
    <location>
        <begin position="198"/>
        <end position="218"/>
    </location>
</feature>
<proteinExistence type="predicted"/>